<reference evidence="2" key="1">
    <citation type="submission" date="2016-10" db="EMBL/GenBank/DDBJ databases">
        <authorList>
            <person name="Benchimol M."/>
            <person name="Almeida L.G."/>
            <person name="Vasconcelos A.T."/>
            <person name="Perreira-Neves A."/>
            <person name="Rosa I.A."/>
            <person name="Tasca T."/>
            <person name="Bogo M.R."/>
            <person name="de Souza W."/>
        </authorList>
    </citation>
    <scope>NUCLEOTIDE SEQUENCE [LARGE SCALE GENOMIC DNA]</scope>
    <source>
        <strain evidence="2">K</strain>
    </source>
</reference>
<dbReference type="Proteomes" id="UP000179807">
    <property type="component" value="Unassembled WGS sequence"/>
</dbReference>
<accession>A0A1J4JD36</accession>
<feature type="compositionally biased region" description="Low complexity" evidence="1">
    <location>
        <begin position="184"/>
        <end position="199"/>
    </location>
</feature>
<sequence length="226" mass="26228">MKRPEQKPHEDWVGIQGDSFQIVNMKKHIEENLPKPEKRHFILVDGKEFPQKYHKPAMAKRKGFSSTAPCNCSFNTSLRTNLNLSKKNNLFKTGENVEDDTFQFLHEYTDDPAPGSKDNYFLYYEFPAFPIENPLKQRPKATRSYVPRTVQERLPSRQEIRKAFAPEKKYTKADFAKTAPPTPSSTNSVSPTTTNPTTPRISRKKMKFRRSQSLLRNDKRSFLSVI</sequence>
<dbReference type="VEuPathDB" id="TrichDB:TRFO_10107"/>
<evidence type="ECO:0000256" key="1">
    <source>
        <dbReference type="SAM" id="MobiDB-lite"/>
    </source>
</evidence>
<keyword evidence="3" id="KW-1185">Reference proteome</keyword>
<comment type="caution">
    <text evidence="2">The sequence shown here is derived from an EMBL/GenBank/DDBJ whole genome shotgun (WGS) entry which is preliminary data.</text>
</comment>
<feature type="region of interest" description="Disordered" evidence="1">
    <location>
        <begin position="171"/>
        <end position="212"/>
    </location>
</feature>
<name>A0A1J4JD36_9EUKA</name>
<dbReference type="AlphaFoldDB" id="A0A1J4JD36"/>
<gene>
    <name evidence="2" type="ORF">TRFO_10107</name>
</gene>
<protein>
    <submittedName>
        <fullName evidence="2">Uncharacterized protein</fullName>
    </submittedName>
</protein>
<dbReference type="RefSeq" id="XP_068349320.1">
    <property type="nucleotide sequence ID" value="XM_068495243.1"/>
</dbReference>
<evidence type="ECO:0000313" key="2">
    <source>
        <dbReference type="EMBL" id="OHS96183.1"/>
    </source>
</evidence>
<dbReference type="GeneID" id="94829947"/>
<proteinExistence type="predicted"/>
<organism evidence="2 3">
    <name type="scientific">Tritrichomonas foetus</name>
    <dbReference type="NCBI Taxonomy" id="1144522"/>
    <lineage>
        <taxon>Eukaryota</taxon>
        <taxon>Metamonada</taxon>
        <taxon>Parabasalia</taxon>
        <taxon>Tritrichomonadida</taxon>
        <taxon>Tritrichomonadidae</taxon>
        <taxon>Tritrichomonas</taxon>
    </lineage>
</organism>
<dbReference type="EMBL" id="MLAK01001193">
    <property type="protein sequence ID" value="OHS96183.1"/>
    <property type="molecule type" value="Genomic_DNA"/>
</dbReference>
<evidence type="ECO:0000313" key="3">
    <source>
        <dbReference type="Proteomes" id="UP000179807"/>
    </source>
</evidence>
<feature type="compositionally biased region" description="Basic residues" evidence="1">
    <location>
        <begin position="201"/>
        <end position="210"/>
    </location>
</feature>